<protein>
    <recommendedName>
        <fullName evidence="4">rhamnogalacturonan endolyase</fullName>
        <ecNumber evidence="4">4.2.2.23</ecNumber>
    </recommendedName>
</protein>
<keyword evidence="8" id="KW-0472">Membrane</keyword>
<comment type="catalytic activity">
    <reaction evidence="1">
        <text>Endotype eliminative cleavage of L-alpha-rhamnopyranosyl-(1-&gt;4)-alpha-D-galactopyranosyluronic acid bonds of rhamnogalacturonan I domains in ramified hairy regions of pectin leaving L-rhamnopyranose at the reducing end and 4-deoxy-4,5-unsaturated D-galactopyranosyluronic acid at the non-reducing end.</text>
        <dbReference type="EC" id="4.2.2.23"/>
    </reaction>
</comment>
<keyword evidence="12" id="KW-1185">Reference proteome</keyword>
<keyword evidence="5" id="KW-0964">Secreted</keyword>
<dbReference type="SUPFAM" id="SSF49785">
    <property type="entry name" value="Galactose-binding domain-like"/>
    <property type="match status" value="1"/>
</dbReference>
<dbReference type="AlphaFoldDB" id="A0A8J4VJ95"/>
<dbReference type="GO" id="GO:0030246">
    <property type="term" value="F:carbohydrate binding"/>
    <property type="evidence" value="ECO:0007669"/>
    <property type="project" value="InterPro"/>
</dbReference>
<keyword evidence="6" id="KW-0732">Signal</keyword>
<reference evidence="11" key="1">
    <citation type="submission" date="2020-03" db="EMBL/GenBank/DDBJ databases">
        <title>Castanea mollissima Vanexum genome sequencing.</title>
        <authorList>
            <person name="Staton M."/>
        </authorList>
    </citation>
    <scope>NUCLEOTIDE SEQUENCE</scope>
    <source>
        <tissue evidence="11">Leaf</tissue>
    </source>
</reference>
<dbReference type="GO" id="GO:0005975">
    <property type="term" value="P:carbohydrate metabolic process"/>
    <property type="evidence" value="ECO:0007669"/>
    <property type="project" value="InterPro"/>
</dbReference>
<feature type="domain" description="Rhamnogalacturonan lyase" evidence="10">
    <location>
        <begin position="431"/>
        <end position="502"/>
    </location>
</feature>
<accession>A0A8J4VJ95</accession>
<dbReference type="CDD" id="cd10316">
    <property type="entry name" value="RGL4_M"/>
    <property type="match status" value="1"/>
</dbReference>
<dbReference type="SUPFAM" id="SSF49452">
    <property type="entry name" value="Starch-binding domain-like"/>
    <property type="match status" value="1"/>
</dbReference>
<evidence type="ECO:0000256" key="5">
    <source>
        <dbReference type="ARBA" id="ARBA00022525"/>
    </source>
</evidence>
<dbReference type="GO" id="GO:0102210">
    <property type="term" value="F:rhamnogalacturonan endolyase activity"/>
    <property type="evidence" value="ECO:0007669"/>
    <property type="project" value="UniProtKB-EC"/>
</dbReference>
<dbReference type="InterPro" id="IPR029411">
    <property type="entry name" value="RG-lyase_III"/>
</dbReference>
<dbReference type="CDD" id="cd10317">
    <property type="entry name" value="RGL4_C"/>
    <property type="match status" value="1"/>
</dbReference>
<evidence type="ECO:0000259" key="10">
    <source>
        <dbReference type="Pfam" id="PF14686"/>
    </source>
</evidence>
<dbReference type="OrthoDB" id="2130367at2759"/>
<evidence type="ECO:0000256" key="3">
    <source>
        <dbReference type="ARBA" id="ARBA00010418"/>
    </source>
</evidence>
<dbReference type="Pfam" id="PF14683">
    <property type="entry name" value="CBM-like"/>
    <property type="match status" value="1"/>
</dbReference>
<evidence type="ECO:0000256" key="6">
    <source>
        <dbReference type="ARBA" id="ARBA00022729"/>
    </source>
</evidence>
<feature type="domain" description="Rhamnogalacturonan lyase" evidence="9">
    <location>
        <begin position="516"/>
        <end position="705"/>
    </location>
</feature>
<evidence type="ECO:0000256" key="8">
    <source>
        <dbReference type="SAM" id="Phobius"/>
    </source>
</evidence>
<evidence type="ECO:0000259" key="9">
    <source>
        <dbReference type="Pfam" id="PF14683"/>
    </source>
</evidence>
<dbReference type="InterPro" id="IPR010325">
    <property type="entry name" value="Rhamnogal_lyase"/>
</dbReference>
<comment type="caution">
    <text evidence="11">The sequence shown here is derived from an EMBL/GenBank/DDBJ whole genome shotgun (WGS) entry which is preliminary data.</text>
</comment>
<comment type="subcellular location">
    <subcellularLocation>
        <location evidence="2">Secreted</location>
    </subcellularLocation>
</comment>
<sequence>MMGYLASHLSNFAVVFHRKPYWHIQFSSLHMEKVNRIRKWGSLVGCLGVIFLFVFLLADSSEKTPLRRLLSSKRNVRESNHNVKLITSHDEQVVVNNGLVRVILSRPDGHVLGIQYNGIDNLLDTEHEEYDRGYLDVVWNEPGKLGVFQRIRGTTFKVITANKDQVELSFTSTWNSSLRGRVPFNIDKRYIFQRNVSGYYFYAIFERLEGWPQVEVDQIRIVYKLHQDKFRFMAISDSMQRIMPSAKDRAKGQPLAYPEAVLLTNTSNPKLRGEVDDKYQYSLENKDNNVHGWISEDDPAVGFWMITPSNEFRTSGPNKQDLTSHVGPTNLNMFVSTHYAGKEVGMKFEEGEPWKKVFGPSFIYFNKVSEGDDPLTLWSDAKVKMLNEVNSWPYNFIQSEDYPTSDQRGSVTGQLVVRDRYIHEKLMWAQFAYIGLAAPGEAGSWQRESKGYQFWTQADKEGYFEIKNVHPGDYNLYAWVPGFIGDYKANTTITITAGGKVELGILRYGPPRQGPTLWEIGIPDRTAAEFYVPNPYATLLNSLYTTTTSDNFRQYGLWERYSDIYRNQDLIYTVNASDYSKDWFFAHVNRRVSNRTYEATTWQINFELETVDTNGNYTLQLALASATDAELQVRFNDALAYPPHFSTGVIGGDNAIARHGIHGLYWLYNIDVASNLLQVGKNIIYLRQSRSLSQFQGVMYDYLRLEAPPEN</sequence>
<dbReference type="InterPro" id="IPR011013">
    <property type="entry name" value="Gal_mutarotase_sf_dom"/>
</dbReference>
<organism evidence="11 12">
    <name type="scientific">Castanea mollissima</name>
    <name type="common">Chinese chestnut</name>
    <dbReference type="NCBI Taxonomy" id="60419"/>
    <lineage>
        <taxon>Eukaryota</taxon>
        <taxon>Viridiplantae</taxon>
        <taxon>Streptophyta</taxon>
        <taxon>Embryophyta</taxon>
        <taxon>Tracheophyta</taxon>
        <taxon>Spermatophyta</taxon>
        <taxon>Magnoliopsida</taxon>
        <taxon>eudicotyledons</taxon>
        <taxon>Gunneridae</taxon>
        <taxon>Pentapetalae</taxon>
        <taxon>rosids</taxon>
        <taxon>fabids</taxon>
        <taxon>Fagales</taxon>
        <taxon>Fagaceae</taxon>
        <taxon>Castanea</taxon>
    </lineage>
</organism>
<dbReference type="PANTHER" id="PTHR32018:SF6">
    <property type="entry name" value="RHAMNOGALACTURONAN ENDOLYASE"/>
    <property type="match status" value="1"/>
</dbReference>
<name>A0A8J4VJ95_9ROSI</name>
<dbReference type="InterPro" id="IPR014718">
    <property type="entry name" value="GH-type_carb-bd"/>
</dbReference>
<evidence type="ECO:0000313" key="11">
    <source>
        <dbReference type="EMBL" id="KAF3958570.1"/>
    </source>
</evidence>
<gene>
    <name evidence="11" type="ORF">CMV_016538</name>
</gene>
<evidence type="ECO:0000256" key="2">
    <source>
        <dbReference type="ARBA" id="ARBA00004613"/>
    </source>
</evidence>
<dbReference type="EC" id="4.2.2.23" evidence="4"/>
<dbReference type="InterPro" id="IPR013784">
    <property type="entry name" value="Carb-bd-like_fold"/>
</dbReference>
<evidence type="ECO:0000256" key="4">
    <source>
        <dbReference type="ARBA" id="ARBA00012437"/>
    </source>
</evidence>
<dbReference type="Gene3D" id="2.60.120.260">
    <property type="entry name" value="Galactose-binding domain-like"/>
    <property type="match status" value="1"/>
</dbReference>
<proteinExistence type="inferred from homology"/>
<keyword evidence="8" id="KW-0812">Transmembrane</keyword>
<comment type="similarity">
    <text evidence="3">Belongs to the polysaccharide lyase 4 family.</text>
</comment>
<dbReference type="InterPro" id="IPR008979">
    <property type="entry name" value="Galactose-bd-like_sf"/>
</dbReference>
<dbReference type="SUPFAM" id="SSF74650">
    <property type="entry name" value="Galactose mutarotase-like"/>
    <property type="match status" value="1"/>
</dbReference>
<dbReference type="InterPro" id="IPR029413">
    <property type="entry name" value="RG-lyase_II"/>
</dbReference>
<evidence type="ECO:0000256" key="1">
    <source>
        <dbReference type="ARBA" id="ARBA00001324"/>
    </source>
</evidence>
<feature type="transmembrane region" description="Helical" evidence="8">
    <location>
        <begin position="40"/>
        <end position="58"/>
    </location>
</feature>
<dbReference type="CDD" id="cd10320">
    <property type="entry name" value="RGL4_N"/>
    <property type="match status" value="1"/>
</dbReference>
<evidence type="ECO:0000313" key="12">
    <source>
        <dbReference type="Proteomes" id="UP000737018"/>
    </source>
</evidence>
<dbReference type="GO" id="GO:0005576">
    <property type="term" value="C:extracellular region"/>
    <property type="evidence" value="ECO:0007669"/>
    <property type="project" value="UniProtKB-SubCell"/>
</dbReference>
<evidence type="ECO:0000256" key="7">
    <source>
        <dbReference type="ARBA" id="ARBA00023239"/>
    </source>
</evidence>
<dbReference type="Gene3D" id="2.70.98.10">
    <property type="match status" value="1"/>
</dbReference>
<dbReference type="InterPro" id="IPR051850">
    <property type="entry name" value="Polysacch_Lyase_4"/>
</dbReference>
<keyword evidence="7" id="KW-0456">Lyase</keyword>
<dbReference type="Gene3D" id="2.60.40.1120">
    <property type="entry name" value="Carboxypeptidase-like, regulatory domain"/>
    <property type="match status" value="1"/>
</dbReference>
<dbReference type="Proteomes" id="UP000737018">
    <property type="component" value="Unassembled WGS sequence"/>
</dbReference>
<dbReference type="Pfam" id="PF14686">
    <property type="entry name" value="fn3_3"/>
    <property type="match status" value="1"/>
</dbReference>
<dbReference type="PANTHER" id="PTHR32018">
    <property type="entry name" value="RHAMNOGALACTURONATE LYASE FAMILY PROTEIN"/>
    <property type="match status" value="1"/>
</dbReference>
<keyword evidence="8" id="KW-1133">Transmembrane helix</keyword>
<dbReference type="Pfam" id="PF06045">
    <property type="entry name" value="Rhamnogal_lyase"/>
    <property type="match status" value="1"/>
</dbReference>
<dbReference type="EMBL" id="JRKL02002529">
    <property type="protein sequence ID" value="KAF3958570.1"/>
    <property type="molecule type" value="Genomic_DNA"/>
</dbReference>
<dbReference type="FunFam" id="2.60.40.1120:FF:000033">
    <property type="entry name" value="Rhamnogalacturonate lyase B"/>
    <property type="match status" value="1"/>
</dbReference>